<name>A0A2G8TI00_9BURK</name>
<evidence type="ECO:0000313" key="2">
    <source>
        <dbReference type="EMBL" id="PIL45665.1"/>
    </source>
</evidence>
<feature type="compositionally biased region" description="Basic and acidic residues" evidence="1">
    <location>
        <begin position="83"/>
        <end position="167"/>
    </location>
</feature>
<reference evidence="2 3" key="1">
    <citation type="submission" date="2017-10" db="EMBL/GenBank/DDBJ databases">
        <title>Massilia psychrophilum sp. nov., a novel purple-pigmented bacterium isolated from Tianshan glacier, Xinjiang Municipality, China.</title>
        <authorList>
            <person name="Wang H."/>
        </authorList>
    </citation>
    <scope>NUCLEOTIDE SEQUENCE [LARGE SCALE GENOMIC DNA]</scope>
    <source>
        <strain evidence="2 3">JCM 30074</strain>
    </source>
</reference>
<dbReference type="AlphaFoldDB" id="A0A2G8TI00"/>
<organism evidence="2 3">
    <name type="scientific">Massilia eurypsychrophila</name>
    <dbReference type="NCBI Taxonomy" id="1485217"/>
    <lineage>
        <taxon>Bacteria</taxon>
        <taxon>Pseudomonadati</taxon>
        <taxon>Pseudomonadota</taxon>
        <taxon>Betaproteobacteria</taxon>
        <taxon>Burkholderiales</taxon>
        <taxon>Oxalobacteraceae</taxon>
        <taxon>Telluria group</taxon>
        <taxon>Massilia</taxon>
    </lineage>
</organism>
<evidence type="ECO:0000256" key="1">
    <source>
        <dbReference type="SAM" id="MobiDB-lite"/>
    </source>
</evidence>
<proteinExistence type="predicted"/>
<comment type="caution">
    <text evidence="2">The sequence shown here is derived from an EMBL/GenBank/DDBJ whole genome shotgun (WGS) entry which is preliminary data.</text>
</comment>
<keyword evidence="3" id="KW-1185">Reference proteome</keyword>
<dbReference type="Proteomes" id="UP000230390">
    <property type="component" value="Unassembled WGS sequence"/>
</dbReference>
<accession>A0A2G8TI00</accession>
<evidence type="ECO:0000313" key="3">
    <source>
        <dbReference type="Proteomes" id="UP000230390"/>
    </source>
</evidence>
<gene>
    <name evidence="2" type="ORF">CR105_06185</name>
</gene>
<sequence length="167" mass="20354">MGQTGYYGRIDLGNLGAPPVIYQEPMLVERPRDYRPVAPIYLRVPRGHATQWSRHCSAYNACNRPVYFVQDRWYNNTYVRQHGGGDADRENKDYDKERAKDRRENLKEREKDRRESEKEREKDRREASKEYDKDRREAQKEYDKDRLEFDKERRKAEKEYSKNQDRK</sequence>
<protein>
    <submittedName>
        <fullName evidence="2">Uncharacterized protein</fullName>
    </submittedName>
</protein>
<feature type="region of interest" description="Disordered" evidence="1">
    <location>
        <begin position="78"/>
        <end position="167"/>
    </location>
</feature>
<dbReference type="EMBL" id="PDOC01000003">
    <property type="protein sequence ID" value="PIL45665.1"/>
    <property type="molecule type" value="Genomic_DNA"/>
</dbReference>